<keyword evidence="3" id="KW-1185">Reference proteome</keyword>
<sequence>MQRMAQFILASLMVAWATLAGAAETLPAPAGPVLLTISGKVAVTNAAGQAQFDREMLLSLGQQSFTTGSAVADKPQLFEGVPLKAILDRVGAGGTAIRASALNDYEVVIPRDDLRFGPLVALKADGQLLKLRDKGPLWIVYPRDDHQELTDMRYDSRWVWQLNRLHIE</sequence>
<organism evidence="2 3">
    <name type="scientific">Microvirga brassicacearum</name>
    <dbReference type="NCBI Taxonomy" id="2580413"/>
    <lineage>
        <taxon>Bacteria</taxon>
        <taxon>Pseudomonadati</taxon>
        <taxon>Pseudomonadota</taxon>
        <taxon>Alphaproteobacteria</taxon>
        <taxon>Hyphomicrobiales</taxon>
        <taxon>Methylobacteriaceae</taxon>
        <taxon>Microvirga</taxon>
    </lineage>
</organism>
<dbReference type="SUPFAM" id="SSF56524">
    <property type="entry name" value="Oxidoreductase molybdopterin-binding domain"/>
    <property type="match status" value="1"/>
</dbReference>
<keyword evidence="1" id="KW-0732">Signal</keyword>
<dbReference type="AlphaFoldDB" id="A0A5N3P8P3"/>
<dbReference type="EMBL" id="VCMV01000024">
    <property type="protein sequence ID" value="KAB0266087.1"/>
    <property type="molecule type" value="Genomic_DNA"/>
</dbReference>
<accession>A0A5N3P8P3</accession>
<proteinExistence type="predicted"/>
<dbReference type="InterPro" id="IPR036374">
    <property type="entry name" value="OxRdtase_Mopterin-bd_sf"/>
</dbReference>
<comment type="caution">
    <text evidence="2">The sequence shown here is derived from an EMBL/GenBank/DDBJ whole genome shotgun (WGS) entry which is preliminary data.</text>
</comment>
<feature type="chain" id="PRO_5024376651" evidence="1">
    <location>
        <begin position="23"/>
        <end position="168"/>
    </location>
</feature>
<feature type="signal peptide" evidence="1">
    <location>
        <begin position="1"/>
        <end position="22"/>
    </location>
</feature>
<evidence type="ECO:0000313" key="2">
    <source>
        <dbReference type="EMBL" id="KAB0266087.1"/>
    </source>
</evidence>
<reference evidence="2 3" key="1">
    <citation type="journal article" date="2019" name="Microorganisms">
        <title>Genome Insights into the Novel Species Microvirga brassicacearum, a Rapeseed Endophyte with Biotechnological Potential.</title>
        <authorList>
            <person name="Jimenez-Gomez A."/>
            <person name="Saati-Santamaria Z."/>
            <person name="Igual J.M."/>
            <person name="Rivas R."/>
            <person name="Mateos P.F."/>
            <person name="Garcia-Fraile P."/>
        </authorList>
    </citation>
    <scope>NUCLEOTIDE SEQUENCE [LARGE SCALE GENOMIC DNA]</scope>
    <source>
        <strain evidence="2 3">CDVBN77</strain>
    </source>
</reference>
<protein>
    <submittedName>
        <fullName evidence="2">Oxidoreductase</fullName>
    </submittedName>
</protein>
<gene>
    <name evidence="2" type="ORF">FEZ63_15110</name>
</gene>
<dbReference type="RefSeq" id="WP_150945913.1">
    <property type="nucleotide sequence ID" value="NZ_VCMV01000024.1"/>
</dbReference>
<dbReference type="OrthoDB" id="9798763at2"/>
<name>A0A5N3P8P3_9HYPH</name>
<evidence type="ECO:0000256" key="1">
    <source>
        <dbReference type="SAM" id="SignalP"/>
    </source>
</evidence>
<evidence type="ECO:0000313" key="3">
    <source>
        <dbReference type="Proteomes" id="UP000325684"/>
    </source>
</evidence>
<dbReference type="Proteomes" id="UP000325684">
    <property type="component" value="Unassembled WGS sequence"/>
</dbReference>